<accession>A0A2H3JBI9</accession>
<gene>
    <name evidence="8" type="ORF">WOLCODRAFT_140224</name>
</gene>
<feature type="domain" description="PPIase FKBP-type" evidence="7">
    <location>
        <begin position="47"/>
        <end position="136"/>
    </location>
</feature>
<evidence type="ECO:0000256" key="1">
    <source>
        <dbReference type="ARBA" id="ARBA00000971"/>
    </source>
</evidence>
<dbReference type="EC" id="5.2.1.8" evidence="2 5"/>
<evidence type="ECO:0000313" key="8">
    <source>
        <dbReference type="EMBL" id="PCH36099.1"/>
    </source>
</evidence>
<dbReference type="PANTHER" id="PTHR45779:SF7">
    <property type="entry name" value="PEPTIDYLPROLYL ISOMERASE"/>
    <property type="match status" value="1"/>
</dbReference>
<evidence type="ECO:0000313" key="9">
    <source>
        <dbReference type="Proteomes" id="UP000218811"/>
    </source>
</evidence>
<dbReference type="InterPro" id="IPR044609">
    <property type="entry name" value="FKBP2/11"/>
</dbReference>
<organism evidence="8 9">
    <name type="scientific">Wolfiporia cocos (strain MD-104)</name>
    <name type="common">Brown rot fungus</name>
    <dbReference type="NCBI Taxonomy" id="742152"/>
    <lineage>
        <taxon>Eukaryota</taxon>
        <taxon>Fungi</taxon>
        <taxon>Dikarya</taxon>
        <taxon>Basidiomycota</taxon>
        <taxon>Agaricomycotina</taxon>
        <taxon>Agaricomycetes</taxon>
        <taxon>Polyporales</taxon>
        <taxon>Phaeolaceae</taxon>
        <taxon>Wolfiporia</taxon>
    </lineage>
</organism>
<keyword evidence="3 5" id="KW-0697">Rotamase</keyword>
<reference evidence="8 9" key="1">
    <citation type="journal article" date="2012" name="Science">
        <title>The Paleozoic origin of enzymatic lignin decomposition reconstructed from 31 fungal genomes.</title>
        <authorList>
            <person name="Floudas D."/>
            <person name="Binder M."/>
            <person name="Riley R."/>
            <person name="Barry K."/>
            <person name="Blanchette R.A."/>
            <person name="Henrissat B."/>
            <person name="Martinez A.T."/>
            <person name="Otillar R."/>
            <person name="Spatafora J.W."/>
            <person name="Yadav J.S."/>
            <person name="Aerts A."/>
            <person name="Benoit I."/>
            <person name="Boyd A."/>
            <person name="Carlson A."/>
            <person name="Copeland A."/>
            <person name="Coutinho P.M."/>
            <person name="de Vries R.P."/>
            <person name="Ferreira P."/>
            <person name="Findley K."/>
            <person name="Foster B."/>
            <person name="Gaskell J."/>
            <person name="Glotzer D."/>
            <person name="Gorecki P."/>
            <person name="Heitman J."/>
            <person name="Hesse C."/>
            <person name="Hori C."/>
            <person name="Igarashi K."/>
            <person name="Jurgens J.A."/>
            <person name="Kallen N."/>
            <person name="Kersten P."/>
            <person name="Kohler A."/>
            <person name="Kuees U."/>
            <person name="Kumar T.K.A."/>
            <person name="Kuo A."/>
            <person name="LaButti K."/>
            <person name="Larrondo L.F."/>
            <person name="Lindquist E."/>
            <person name="Ling A."/>
            <person name="Lombard V."/>
            <person name="Lucas S."/>
            <person name="Lundell T."/>
            <person name="Martin R."/>
            <person name="McLaughlin D.J."/>
            <person name="Morgenstern I."/>
            <person name="Morin E."/>
            <person name="Murat C."/>
            <person name="Nagy L.G."/>
            <person name="Nolan M."/>
            <person name="Ohm R.A."/>
            <person name="Patyshakuliyeva A."/>
            <person name="Rokas A."/>
            <person name="Ruiz-Duenas F.J."/>
            <person name="Sabat G."/>
            <person name="Salamov A."/>
            <person name="Samejima M."/>
            <person name="Schmutz J."/>
            <person name="Slot J.C."/>
            <person name="St John F."/>
            <person name="Stenlid J."/>
            <person name="Sun H."/>
            <person name="Sun S."/>
            <person name="Syed K."/>
            <person name="Tsang A."/>
            <person name="Wiebenga A."/>
            <person name="Young D."/>
            <person name="Pisabarro A."/>
            <person name="Eastwood D.C."/>
            <person name="Martin F."/>
            <person name="Cullen D."/>
            <person name="Grigoriev I.V."/>
            <person name="Hibbett D.S."/>
        </authorList>
    </citation>
    <scope>NUCLEOTIDE SEQUENCE [LARGE SCALE GENOMIC DNA]</scope>
    <source>
        <strain evidence="8 9">MD-104</strain>
    </source>
</reference>
<evidence type="ECO:0000256" key="5">
    <source>
        <dbReference type="PROSITE-ProRule" id="PRU00277"/>
    </source>
</evidence>
<dbReference type="Pfam" id="PF00254">
    <property type="entry name" value="FKBP_C"/>
    <property type="match status" value="1"/>
</dbReference>
<dbReference type="SUPFAM" id="SSF54534">
    <property type="entry name" value="FKBP-like"/>
    <property type="match status" value="1"/>
</dbReference>
<protein>
    <recommendedName>
        <fullName evidence="2 5">peptidylprolyl isomerase</fullName>
        <ecNumber evidence="2 5">5.2.1.8</ecNumber>
    </recommendedName>
</protein>
<dbReference type="GO" id="GO:0003755">
    <property type="term" value="F:peptidyl-prolyl cis-trans isomerase activity"/>
    <property type="evidence" value="ECO:0007669"/>
    <property type="project" value="UniProtKB-KW"/>
</dbReference>
<dbReference type="OMA" id="KPASCEI"/>
<sequence length="144" mass="15719">MKLQILSYLAVLIFALVAAAEDPVPPTELQIVTTYMPPDCPVKAQNGDMLKVHYTGTLHANGNKFDSSYDRSQPLPMTLGKGQVIKGWEEGLKGMCVNEKRTLTIPSHMAYGSRSMGSRIPANSALVFDVELVSLDAKGPREEL</sequence>
<name>A0A2H3JBI9_WOLCO</name>
<dbReference type="OrthoDB" id="1902587at2759"/>
<dbReference type="InterPro" id="IPR046357">
    <property type="entry name" value="PPIase_dom_sf"/>
</dbReference>
<dbReference type="FunFam" id="3.10.50.40:FF:000006">
    <property type="entry name" value="Peptidyl-prolyl cis-trans isomerase"/>
    <property type="match status" value="1"/>
</dbReference>
<comment type="catalytic activity">
    <reaction evidence="1 5">
        <text>[protein]-peptidylproline (omega=180) = [protein]-peptidylproline (omega=0)</text>
        <dbReference type="Rhea" id="RHEA:16237"/>
        <dbReference type="Rhea" id="RHEA-COMP:10747"/>
        <dbReference type="Rhea" id="RHEA-COMP:10748"/>
        <dbReference type="ChEBI" id="CHEBI:83833"/>
        <dbReference type="ChEBI" id="CHEBI:83834"/>
        <dbReference type="EC" id="5.2.1.8"/>
    </reaction>
</comment>
<dbReference type="Gene3D" id="3.10.50.40">
    <property type="match status" value="1"/>
</dbReference>
<dbReference type="AlphaFoldDB" id="A0A2H3JBI9"/>
<dbReference type="Proteomes" id="UP000218811">
    <property type="component" value="Unassembled WGS sequence"/>
</dbReference>
<evidence type="ECO:0000256" key="3">
    <source>
        <dbReference type="ARBA" id="ARBA00023110"/>
    </source>
</evidence>
<dbReference type="EMBL" id="KB467865">
    <property type="protein sequence ID" value="PCH36099.1"/>
    <property type="molecule type" value="Genomic_DNA"/>
</dbReference>
<dbReference type="PANTHER" id="PTHR45779">
    <property type="entry name" value="PEPTIDYLPROLYL ISOMERASE"/>
    <property type="match status" value="1"/>
</dbReference>
<feature type="signal peptide" evidence="6">
    <location>
        <begin position="1"/>
        <end position="20"/>
    </location>
</feature>
<evidence type="ECO:0000256" key="6">
    <source>
        <dbReference type="SAM" id="SignalP"/>
    </source>
</evidence>
<proteinExistence type="predicted"/>
<keyword evidence="6" id="KW-0732">Signal</keyword>
<evidence type="ECO:0000256" key="4">
    <source>
        <dbReference type="ARBA" id="ARBA00023235"/>
    </source>
</evidence>
<feature type="chain" id="PRO_5013890942" description="peptidylprolyl isomerase" evidence="6">
    <location>
        <begin position="21"/>
        <end position="144"/>
    </location>
</feature>
<dbReference type="PROSITE" id="PS50059">
    <property type="entry name" value="FKBP_PPIASE"/>
    <property type="match status" value="1"/>
</dbReference>
<dbReference type="STRING" id="742152.A0A2H3JBI9"/>
<keyword evidence="9" id="KW-1185">Reference proteome</keyword>
<dbReference type="GO" id="GO:0005783">
    <property type="term" value="C:endoplasmic reticulum"/>
    <property type="evidence" value="ECO:0007669"/>
    <property type="project" value="TreeGrafter"/>
</dbReference>
<evidence type="ECO:0000256" key="2">
    <source>
        <dbReference type="ARBA" id="ARBA00013194"/>
    </source>
</evidence>
<dbReference type="InterPro" id="IPR001179">
    <property type="entry name" value="PPIase_FKBP_dom"/>
</dbReference>
<keyword evidence="4 5" id="KW-0413">Isomerase</keyword>
<evidence type="ECO:0000259" key="7">
    <source>
        <dbReference type="PROSITE" id="PS50059"/>
    </source>
</evidence>